<sequence length="35" mass="4321">MMISDWYKYKPKVKRIIYQNAEHGYSVIKCKAKNW</sequence>
<gene>
    <name evidence="1" type="ORF">J2S20_000338</name>
</gene>
<protein>
    <submittedName>
        <fullName evidence="1">Uncharacterized protein</fullName>
    </submittedName>
</protein>
<name>A0AAE4AJC6_9FIRM</name>
<dbReference type="Proteomes" id="UP001241537">
    <property type="component" value="Unassembled WGS sequence"/>
</dbReference>
<keyword evidence="2" id="KW-1185">Reference proteome</keyword>
<proteinExistence type="predicted"/>
<evidence type="ECO:0000313" key="2">
    <source>
        <dbReference type="Proteomes" id="UP001241537"/>
    </source>
</evidence>
<dbReference type="AlphaFoldDB" id="A0AAE4AJC6"/>
<comment type="caution">
    <text evidence="1">The sequence shown here is derived from an EMBL/GenBank/DDBJ whole genome shotgun (WGS) entry which is preliminary data.</text>
</comment>
<accession>A0AAE4AJC6</accession>
<organism evidence="1 2">
    <name type="scientific">Moryella indoligenes</name>
    <dbReference type="NCBI Taxonomy" id="371674"/>
    <lineage>
        <taxon>Bacteria</taxon>
        <taxon>Bacillati</taxon>
        <taxon>Bacillota</taxon>
        <taxon>Clostridia</taxon>
        <taxon>Lachnospirales</taxon>
        <taxon>Lachnospiraceae</taxon>
        <taxon>Moryella</taxon>
    </lineage>
</organism>
<evidence type="ECO:0000313" key="1">
    <source>
        <dbReference type="EMBL" id="MDQ0151658.1"/>
    </source>
</evidence>
<dbReference type="EMBL" id="JAUSTO010000002">
    <property type="protein sequence ID" value="MDQ0151658.1"/>
    <property type="molecule type" value="Genomic_DNA"/>
</dbReference>
<reference evidence="1" key="1">
    <citation type="submission" date="2023-07" db="EMBL/GenBank/DDBJ databases">
        <title>Genomic Encyclopedia of Type Strains, Phase IV (KMG-IV): sequencing the most valuable type-strain genomes for metagenomic binning, comparative biology and taxonomic classification.</title>
        <authorList>
            <person name="Goeker M."/>
        </authorList>
    </citation>
    <scope>NUCLEOTIDE SEQUENCE</scope>
    <source>
        <strain evidence="1">DSM 19659</strain>
    </source>
</reference>